<dbReference type="InterPro" id="IPR025558">
    <property type="entry name" value="DUF4283"/>
</dbReference>
<sequence>MGMYHPGFSDEELIERALLHDDAIEFVALINECDLPEWTLNQMFILDSVKCFTAVLNGETRGKFDFFTHEMFRGCSRPPFLHLAASCSSLDITKWLLAHEDGDEANRRCEIDFWKDKLPLNLALKAMRSSISDAIWTHKKSIFRLIFNLSRQSKRANLEILRLLAQRTDNVWEEFFNYVKNGKLVEVGSLLLVAHNKVLPIKIPKEKHGLAVYDEPIELYNFVGKEIAIIDMLQKRSLAAEVDNEIMQNWKDKKFEMKMMLCLFWVFERIGKDLRALICLDPCVYFRESAVDFAVIFKQNGLLVKDRDIYGSLSFSSCGRDWVVRKIVSASARKDEPRTFNVFAHEEKWLHGNYKIEIPKGQNKGSGLDFESKVVNSNIMVEVPVGSISCTLEANGIHTFNRLFEAPCDVEMDMHRLASMGTDKSRPIVPPTRPMVLPIKPDSRPMTPFKQYPALGVAGPSHTIVKKKGQGKFSPKLVNMRMLTNTLANAWNLRIDVSSKPISENLALFQFKNNIDRKRILEGAYWAFDNKLVVLLEYDEDIQPSKVKLERFDFWVSSKIYNLPLNWMNLSVVRLIGKKLGKSVGLDTDEEGIAWVKYLRVRVKIQYGPSLRVNSASQEEDLSHEILVGQGKSK</sequence>
<dbReference type="InterPro" id="IPR040256">
    <property type="entry name" value="At4g02000-like"/>
</dbReference>
<dbReference type="PANTHER" id="PTHR31286">
    <property type="entry name" value="GLYCINE-RICH CELL WALL STRUCTURAL PROTEIN 1.8-LIKE"/>
    <property type="match status" value="1"/>
</dbReference>
<comment type="caution">
    <text evidence="2">The sequence shown here is derived from an EMBL/GenBank/DDBJ whole genome shotgun (WGS) entry which is preliminary data.</text>
</comment>
<dbReference type="PANTHER" id="PTHR31286:SF167">
    <property type="entry name" value="OS09G0268800 PROTEIN"/>
    <property type="match status" value="1"/>
</dbReference>
<keyword evidence="3" id="KW-1185">Reference proteome</keyword>
<dbReference type="Pfam" id="PF14111">
    <property type="entry name" value="DUF4283"/>
    <property type="match status" value="1"/>
</dbReference>
<dbReference type="EMBL" id="JBJUIK010000013">
    <property type="protein sequence ID" value="KAL3507945.1"/>
    <property type="molecule type" value="Genomic_DNA"/>
</dbReference>
<evidence type="ECO:0000313" key="3">
    <source>
        <dbReference type="Proteomes" id="UP001630127"/>
    </source>
</evidence>
<name>A0ABD2YP79_9GENT</name>
<dbReference type="Proteomes" id="UP001630127">
    <property type="component" value="Unassembled WGS sequence"/>
</dbReference>
<evidence type="ECO:0000313" key="2">
    <source>
        <dbReference type="EMBL" id="KAL3507945.1"/>
    </source>
</evidence>
<accession>A0ABD2YP79</accession>
<feature type="domain" description="DUF4283" evidence="1">
    <location>
        <begin position="471"/>
        <end position="545"/>
    </location>
</feature>
<proteinExistence type="predicted"/>
<dbReference type="AlphaFoldDB" id="A0ABD2YP79"/>
<reference evidence="2 3" key="1">
    <citation type="submission" date="2024-11" db="EMBL/GenBank/DDBJ databases">
        <title>A near-complete genome assembly of Cinchona calisaya.</title>
        <authorList>
            <person name="Lian D.C."/>
            <person name="Zhao X.W."/>
            <person name="Wei L."/>
        </authorList>
    </citation>
    <scope>NUCLEOTIDE SEQUENCE [LARGE SCALE GENOMIC DNA]</scope>
    <source>
        <tissue evidence="2">Nenye</tissue>
    </source>
</reference>
<organism evidence="2 3">
    <name type="scientific">Cinchona calisaya</name>
    <dbReference type="NCBI Taxonomy" id="153742"/>
    <lineage>
        <taxon>Eukaryota</taxon>
        <taxon>Viridiplantae</taxon>
        <taxon>Streptophyta</taxon>
        <taxon>Embryophyta</taxon>
        <taxon>Tracheophyta</taxon>
        <taxon>Spermatophyta</taxon>
        <taxon>Magnoliopsida</taxon>
        <taxon>eudicotyledons</taxon>
        <taxon>Gunneridae</taxon>
        <taxon>Pentapetalae</taxon>
        <taxon>asterids</taxon>
        <taxon>lamiids</taxon>
        <taxon>Gentianales</taxon>
        <taxon>Rubiaceae</taxon>
        <taxon>Cinchonoideae</taxon>
        <taxon>Cinchoneae</taxon>
        <taxon>Cinchona</taxon>
    </lineage>
</organism>
<evidence type="ECO:0000259" key="1">
    <source>
        <dbReference type="Pfam" id="PF14111"/>
    </source>
</evidence>
<protein>
    <recommendedName>
        <fullName evidence="1">DUF4283 domain-containing protein</fullName>
    </recommendedName>
</protein>
<gene>
    <name evidence="2" type="ORF">ACH5RR_033327</name>
</gene>